<dbReference type="EMBL" id="FJMZ01000003">
    <property type="protein sequence ID" value="CZQ84541.1"/>
    <property type="molecule type" value="Genomic_DNA"/>
</dbReference>
<dbReference type="NCBIfam" id="NF003793">
    <property type="entry name" value="PRK05382.1"/>
    <property type="match status" value="1"/>
</dbReference>
<evidence type="ECO:0000313" key="18">
    <source>
        <dbReference type="Proteomes" id="UP000589373"/>
    </source>
</evidence>
<dbReference type="SUPFAM" id="SSF103263">
    <property type="entry name" value="Chorismate synthase, AroC"/>
    <property type="match status" value="1"/>
</dbReference>
<dbReference type="AlphaFoldDB" id="A0A143YB30"/>
<dbReference type="GO" id="GO:0008652">
    <property type="term" value="P:amino acid biosynthetic process"/>
    <property type="evidence" value="ECO:0007669"/>
    <property type="project" value="UniProtKB-KW"/>
</dbReference>
<dbReference type="PANTHER" id="PTHR21085:SF0">
    <property type="entry name" value="CHORISMATE SYNTHASE"/>
    <property type="match status" value="1"/>
</dbReference>
<protein>
    <recommendedName>
        <fullName evidence="3 11">Chorismate synthase</fullName>
        <shortName evidence="11">CS</shortName>
        <ecNumber evidence="3 11">4.2.3.5</ecNumber>
    </recommendedName>
    <alternativeName>
        <fullName evidence="11">5-enolpyruvylshikimate-3-phosphate phospholyase</fullName>
    </alternativeName>
</protein>
<evidence type="ECO:0000256" key="4">
    <source>
        <dbReference type="ARBA" id="ARBA00022605"/>
    </source>
</evidence>
<comment type="cofactor">
    <cofactor evidence="11 12">
        <name>FMNH2</name>
        <dbReference type="ChEBI" id="CHEBI:57618"/>
    </cofactor>
    <text evidence="11 12">Reduced FMN (FMNH(2)).</text>
</comment>
<organism evidence="14 18">
    <name type="scientific">Trichococcus flocculiformis</name>
    <dbReference type="NCBI Taxonomy" id="82803"/>
    <lineage>
        <taxon>Bacteria</taxon>
        <taxon>Bacillati</taxon>
        <taxon>Bacillota</taxon>
        <taxon>Bacilli</taxon>
        <taxon>Lactobacillales</taxon>
        <taxon>Carnobacteriaceae</taxon>
        <taxon>Trichococcus</taxon>
    </lineage>
</organism>
<dbReference type="PROSITE" id="PS00788">
    <property type="entry name" value="CHORISMATE_SYNTHASE_2"/>
    <property type="match status" value="1"/>
</dbReference>
<dbReference type="InterPro" id="IPR020541">
    <property type="entry name" value="Chorismate_synthase_CS"/>
</dbReference>
<proteinExistence type="inferred from homology"/>
<feature type="binding site" evidence="11">
    <location>
        <begin position="125"/>
        <end position="127"/>
    </location>
    <ligand>
        <name>FMN</name>
        <dbReference type="ChEBI" id="CHEBI:58210"/>
    </ligand>
</feature>
<dbReference type="Gene3D" id="3.60.150.10">
    <property type="entry name" value="Chorismate synthase AroC"/>
    <property type="match status" value="1"/>
</dbReference>
<dbReference type="Proteomes" id="UP000199686">
    <property type="component" value="Unassembled WGS sequence"/>
</dbReference>
<keyword evidence="6 11" id="KW-0288">FMN</keyword>
<comment type="catalytic activity">
    <reaction evidence="11 12">
        <text>5-O-(1-carboxyvinyl)-3-phosphoshikimate = chorismate + phosphate</text>
        <dbReference type="Rhea" id="RHEA:21020"/>
        <dbReference type="ChEBI" id="CHEBI:29748"/>
        <dbReference type="ChEBI" id="CHEBI:43474"/>
        <dbReference type="ChEBI" id="CHEBI:57701"/>
        <dbReference type="EC" id="4.2.3.5"/>
    </reaction>
</comment>
<keyword evidence="7 11" id="KW-0274">FAD</keyword>
<comment type="caution">
    <text evidence="14">The sequence shown here is derived from an EMBL/GenBank/DDBJ whole genome shotgun (WGS) entry which is preliminary data.</text>
</comment>
<keyword evidence="9 11" id="KW-0057">Aromatic amino acid biosynthesis</keyword>
<comment type="pathway">
    <text evidence="1 11 12">Metabolic intermediate biosynthesis; chorismate biosynthesis; chorismate from D-erythrose 4-phosphate and phosphoenolpyruvate: step 7/7.</text>
</comment>
<dbReference type="InterPro" id="IPR035904">
    <property type="entry name" value="Chorismate_synth_AroC_sf"/>
</dbReference>
<dbReference type="PROSITE" id="PS00787">
    <property type="entry name" value="CHORISMATE_SYNTHASE_1"/>
    <property type="match status" value="1"/>
</dbReference>
<evidence type="ECO:0000256" key="11">
    <source>
        <dbReference type="HAMAP-Rule" id="MF_00300"/>
    </source>
</evidence>
<evidence type="ECO:0000256" key="10">
    <source>
        <dbReference type="ARBA" id="ARBA00023239"/>
    </source>
</evidence>
<dbReference type="EMBL" id="JAAZCD010000208">
    <property type="protein sequence ID" value="NLD32401.1"/>
    <property type="molecule type" value="Genomic_DNA"/>
</dbReference>
<keyword evidence="5 11" id="KW-0285">Flavoprotein</keyword>
<dbReference type="GO" id="GO:0004107">
    <property type="term" value="F:chorismate synthase activity"/>
    <property type="evidence" value="ECO:0007669"/>
    <property type="project" value="UniProtKB-UniRule"/>
</dbReference>
<dbReference type="PIRSF" id="PIRSF001456">
    <property type="entry name" value="Chorismate_synth"/>
    <property type="match status" value="1"/>
</dbReference>
<keyword evidence="4 11" id="KW-0028">Amino-acid biosynthesis</keyword>
<accession>A0A143YB30</accession>
<keyword evidence="8 11" id="KW-0521">NADP</keyword>
<dbReference type="GO" id="GO:0010181">
    <property type="term" value="F:FMN binding"/>
    <property type="evidence" value="ECO:0007669"/>
    <property type="project" value="TreeGrafter"/>
</dbReference>
<keyword evidence="10 11" id="KW-0456">Lyase</keyword>
<evidence type="ECO:0000313" key="15">
    <source>
        <dbReference type="EMBL" id="SFH60361.1"/>
    </source>
</evidence>
<evidence type="ECO:0000256" key="5">
    <source>
        <dbReference type="ARBA" id="ARBA00022630"/>
    </source>
</evidence>
<gene>
    <name evidence="11 14" type="primary">aroC</name>
    <name evidence="14" type="ORF">GX662_09145</name>
    <name evidence="15" type="ORF">SAMN04488507_100530</name>
    <name evidence="13" type="ORF">TFLO_538</name>
</gene>
<dbReference type="Proteomes" id="UP000589373">
    <property type="component" value="Unassembled WGS sequence"/>
</dbReference>
<feature type="binding site" evidence="11">
    <location>
        <position position="331"/>
    </location>
    <ligand>
        <name>FMN</name>
        <dbReference type="ChEBI" id="CHEBI:58210"/>
    </ligand>
</feature>
<evidence type="ECO:0000313" key="17">
    <source>
        <dbReference type="Proteomes" id="UP000199686"/>
    </source>
</evidence>
<dbReference type="Proteomes" id="UP000195947">
    <property type="component" value="Unassembled WGS sequence"/>
</dbReference>
<evidence type="ECO:0000256" key="2">
    <source>
        <dbReference type="ARBA" id="ARBA00008014"/>
    </source>
</evidence>
<evidence type="ECO:0000313" key="16">
    <source>
        <dbReference type="Proteomes" id="UP000195947"/>
    </source>
</evidence>
<reference evidence="15 17" key="2">
    <citation type="submission" date="2016-10" db="EMBL/GenBank/DDBJ databases">
        <authorList>
            <person name="Varghese N."/>
            <person name="Submissions S."/>
        </authorList>
    </citation>
    <scope>NUCLEOTIDE SEQUENCE [LARGE SCALE GENOMIC DNA]</scope>
    <source>
        <strain evidence="15 17">DSM 2094</strain>
    </source>
</reference>
<evidence type="ECO:0000256" key="9">
    <source>
        <dbReference type="ARBA" id="ARBA00023141"/>
    </source>
</evidence>
<comment type="subunit">
    <text evidence="11">Homotetramer.</text>
</comment>
<dbReference type="RefSeq" id="WP_086988238.1">
    <property type="nucleotide sequence ID" value="NZ_CP089787.1"/>
</dbReference>
<evidence type="ECO:0000256" key="3">
    <source>
        <dbReference type="ARBA" id="ARBA00013036"/>
    </source>
</evidence>
<dbReference type="OrthoDB" id="9771806at2"/>
<comment type="caution">
    <text evidence="11">Lacks conserved residue(s) required for the propagation of feature annotation.</text>
</comment>
<dbReference type="Pfam" id="PF01264">
    <property type="entry name" value="Chorismate_synt"/>
    <property type="match status" value="1"/>
</dbReference>
<dbReference type="NCBIfam" id="TIGR00033">
    <property type="entry name" value="aroC"/>
    <property type="match status" value="1"/>
</dbReference>
<dbReference type="EC" id="4.2.3.5" evidence="3 11"/>
<dbReference type="EMBL" id="FOQC01000005">
    <property type="protein sequence ID" value="SFH60361.1"/>
    <property type="molecule type" value="Genomic_DNA"/>
</dbReference>
<evidence type="ECO:0000256" key="12">
    <source>
        <dbReference type="RuleBase" id="RU000605"/>
    </source>
</evidence>
<dbReference type="PANTHER" id="PTHR21085">
    <property type="entry name" value="CHORISMATE SYNTHASE"/>
    <property type="match status" value="1"/>
</dbReference>
<reference evidence="13 16" key="1">
    <citation type="submission" date="2016-02" db="EMBL/GenBank/DDBJ databases">
        <authorList>
            <person name="Strepis N."/>
        </authorList>
    </citation>
    <scope>NUCLEOTIDE SEQUENCE [LARGE SCALE GENOMIC DNA]</scope>
    <source>
        <strain evidence="13">Trichococcus flocculiformis</strain>
    </source>
</reference>
<comment type="similarity">
    <text evidence="2 11 12">Belongs to the chorismate synthase family.</text>
</comment>
<dbReference type="GO" id="GO:0005829">
    <property type="term" value="C:cytosol"/>
    <property type="evidence" value="ECO:0007669"/>
    <property type="project" value="TreeGrafter"/>
</dbReference>
<feature type="binding site" evidence="11">
    <location>
        <position position="289"/>
    </location>
    <ligand>
        <name>FMN</name>
        <dbReference type="ChEBI" id="CHEBI:58210"/>
    </ligand>
</feature>
<feature type="binding site" evidence="11">
    <location>
        <position position="47"/>
    </location>
    <ligand>
        <name>NADP(+)</name>
        <dbReference type="ChEBI" id="CHEBI:58349"/>
    </ligand>
</feature>
<dbReference type="GO" id="GO:0009423">
    <property type="term" value="P:chorismate biosynthetic process"/>
    <property type="evidence" value="ECO:0007669"/>
    <property type="project" value="UniProtKB-UniRule"/>
</dbReference>
<dbReference type="CDD" id="cd07304">
    <property type="entry name" value="Chorismate_synthase"/>
    <property type="match status" value="1"/>
</dbReference>
<evidence type="ECO:0000256" key="8">
    <source>
        <dbReference type="ARBA" id="ARBA00022857"/>
    </source>
</evidence>
<dbReference type="InterPro" id="IPR000453">
    <property type="entry name" value="Chorismate_synth"/>
</dbReference>
<evidence type="ECO:0000256" key="7">
    <source>
        <dbReference type="ARBA" id="ARBA00022827"/>
    </source>
</evidence>
<keyword evidence="16" id="KW-1185">Reference proteome</keyword>
<evidence type="ECO:0000256" key="1">
    <source>
        <dbReference type="ARBA" id="ARBA00005044"/>
    </source>
</evidence>
<dbReference type="HAMAP" id="MF_00300">
    <property type="entry name" value="Chorismate_synth"/>
    <property type="match status" value="1"/>
</dbReference>
<evidence type="ECO:0000313" key="13">
    <source>
        <dbReference type="EMBL" id="CZQ84541.1"/>
    </source>
</evidence>
<dbReference type="STRING" id="82803.SAMN04488048_11251"/>
<name>A0A143YB30_9LACT</name>
<dbReference type="UniPathway" id="UPA00053">
    <property type="reaction ID" value="UER00090"/>
</dbReference>
<comment type="function">
    <text evidence="11">Catalyzes the anti-1,4-elimination of the C-3 phosphate and the C-6 proR hydrogen from 5-enolpyruvylshikimate-3-phosphate (EPSP) to yield chorismate, which is the branch point compound that serves as the starting substrate for the three terminal pathways of aromatic amino acid biosynthesis. This reaction introduces a second double bond into the aromatic ring system.</text>
</comment>
<reference evidence="14 18" key="3">
    <citation type="journal article" date="2020" name="Biotechnol. Biofuels">
        <title>New insights from the biogas microbiome by comprehensive genome-resolved metagenomics of nearly 1600 species originating from multiple anaerobic digesters.</title>
        <authorList>
            <person name="Campanaro S."/>
            <person name="Treu L."/>
            <person name="Rodriguez-R L.M."/>
            <person name="Kovalovszki A."/>
            <person name="Ziels R.M."/>
            <person name="Maus I."/>
            <person name="Zhu X."/>
            <person name="Kougias P.G."/>
            <person name="Basile A."/>
            <person name="Luo G."/>
            <person name="Schluter A."/>
            <person name="Konstantinidis K.T."/>
            <person name="Angelidaki I."/>
        </authorList>
    </citation>
    <scope>NUCLEOTIDE SEQUENCE [LARGE SCALE GENOMIC DNA]</scope>
    <source>
        <strain evidence="14">AS07pgkLD_105</strain>
    </source>
</reference>
<sequence length="365" mass="39354">MSGVFGNKLKVSIFGESHGSAIGVTIDGLPPGHEIDMDKVLEEMKRRAPGQGALTTPRKEKDQPEILSGYFNDMTTGSPLAAIIRNSDTRSKDYSQMKKLMRPGQADYPGYVRYDGFNDYRGSGHFSGRITAPLVFAGAIAKQLLEKQGITIGGHVKSVAKIQDDSFLNTEVTPEMLKSFAGKELPLLNESLEEEMRNLIREAKASGDSVGGTAEICVLGIPAGVGNPFFDSVESVLAHILFSVPAIKGLEFGSGFGIAEMLGSEANDSYYYDGDQIKTRTNHNGGILGGITDGMPIIYKVAIKPPASITKVQQTINIEDKTAAELSVEGRHDPIIVPRAIPVLEAVTAIAILDLLLDSKFYKYD</sequence>
<evidence type="ECO:0000256" key="6">
    <source>
        <dbReference type="ARBA" id="ARBA00022643"/>
    </source>
</evidence>
<dbReference type="GO" id="GO:0009073">
    <property type="term" value="P:aromatic amino acid family biosynthetic process"/>
    <property type="evidence" value="ECO:0007669"/>
    <property type="project" value="UniProtKB-KW"/>
</dbReference>
<feature type="binding site" evidence="11">
    <location>
        <begin position="304"/>
        <end position="308"/>
    </location>
    <ligand>
        <name>FMN</name>
        <dbReference type="ChEBI" id="CHEBI:58210"/>
    </ligand>
</feature>
<evidence type="ECO:0000313" key="14">
    <source>
        <dbReference type="EMBL" id="NLD32401.1"/>
    </source>
</evidence>